<evidence type="ECO:0000256" key="6">
    <source>
        <dbReference type="ARBA" id="ARBA00022771"/>
    </source>
</evidence>
<dbReference type="Proteomes" id="UP000827092">
    <property type="component" value="Unassembled WGS sequence"/>
</dbReference>
<keyword evidence="10" id="KW-0539">Nucleus</keyword>
<evidence type="ECO:0000256" key="8">
    <source>
        <dbReference type="ARBA" id="ARBA00022833"/>
    </source>
</evidence>
<dbReference type="PROSITE" id="PS00518">
    <property type="entry name" value="ZF_RING_1"/>
    <property type="match status" value="1"/>
</dbReference>
<reference evidence="15 16" key="1">
    <citation type="journal article" date="2022" name="Nat. Ecol. Evol.">
        <title>A masculinizing supergene underlies an exaggerated male reproductive morph in a spider.</title>
        <authorList>
            <person name="Hendrickx F."/>
            <person name="De Corte Z."/>
            <person name="Sonet G."/>
            <person name="Van Belleghem S.M."/>
            <person name="Kostlbacher S."/>
            <person name="Vangestel C."/>
        </authorList>
    </citation>
    <scope>NUCLEOTIDE SEQUENCE [LARGE SCALE GENOMIC DNA]</scope>
    <source>
        <strain evidence="15">W744_W776</strain>
    </source>
</reference>
<keyword evidence="9 13" id="KW-0175">Coiled coil</keyword>
<keyword evidence="7" id="KW-0833">Ubl conjugation pathway</keyword>
<evidence type="ECO:0000256" key="1">
    <source>
        <dbReference type="ARBA" id="ARBA00004123"/>
    </source>
</evidence>
<dbReference type="Gene3D" id="3.30.40.10">
    <property type="entry name" value="Zinc/RING finger domain, C3HC4 (zinc finger)"/>
    <property type="match status" value="1"/>
</dbReference>
<dbReference type="SMART" id="SM00184">
    <property type="entry name" value="RING"/>
    <property type="match status" value="1"/>
</dbReference>
<evidence type="ECO:0000256" key="3">
    <source>
        <dbReference type="ARBA" id="ARBA00022679"/>
    </source>
</evidence>
<evidence type="ECO:0000259" key="14">
    <source>
        <dbReference type="PROSITE" id="PS50089"/>
    </source>
</evidence>
<keyword evidence="16" id="KW-1185">Reference proteome</keyword>
<dbReference type="InterPro" id="IPR001841">
    <property type="entry name" value="Znf_RING"/>
</dbReference>
<evidence type="ECO:0000256" key="13">
    <source>
        <dbReference type="SAM" id="Coils"/>
    </source>
</evidence>
<evidence type="ECO:0000256" key="10">
    <source>
        <dbReference type="ARBA" id="ARBA00023242"/>
    </source>
</evidence>
<feature type="repeat" description="WD" evidence="12">
    <location>
        <begin position="568"/>
        <end position="608"/>
    </location>
</feature>
<keyword evidence="8" id="KW-0862">Zinc</keyword>
<dbReference type="SUPFAM" id="SSF57850">
    <property type="entry name" value="RING/U-box"/>
    <property type="match status" value="1"/>
</dbReference>
<dbReference type="InterPro" id="IPR019775">
    <property type="entry name" value="WD40_repeat_CS"/>
</dbReference>
<evidence type="ECO:0000256" key="11">
    <source>
        <dbReference type="PROSITE-ProRule" id="PRU00175"/>
    </source>
</evidence>
<evidence type="ECO:0000313" key="16">
    <source>
        <dbReference type="Proteomes" id="UP000827092"/>
    </source>
</evidence>
<keyword evidence="2 12" id="KW-0853">WD repeat</keyword>
<evidence type="ECO:0000256" key="7">
    <source>
        <dbReference type="ARBA" id="ARBA00022786"/>
    </source>
</evidence>
<accession>A0AAV6UU72</accession>
<comment type="caution">
    <text evidence="15">The sequence shown here is derived from an EMBL/GenBank/DDBJ whole genome shotgun (WGS) entry which is preliminary data.</text>
</comment>
<dbReference type="InterPro" id="IPR013083">
    <property type="entry name" value="Znf_RING/FYVE/PHD"/>
</dbReference>
<dbReference type="FunFam" id="2.130.10.10:FF:000090">
    <property type="entry name" value="E3 ubiquitin-protein ligase RFWD2 isoform X1"/>
    <property type="match status" value="1"/>
</dbReference>
<dbReference type="GO" id="GO:0008270">
    <property type="term" value="F:zinc ion binding"/>
    <property type="evidence" value="ECO:0007669"/>
    <property type="project" value="UniProtKB-KW"/>
</dbReference>
<evidence type="ECO:0000256" key="4">
    <source>
        <dbReference type="ARBA" id="ARBA00022723"/>
    </source>
</evidence>
<protein>
    <recommendedName>
        <fullName evidence="14">RING-type domain-containing protein</fullName>
    </recommendedName>
</protein>
<proteinExistence type="predicted"/>
<organism evidence="15 16">
    <name type="scientific">Oedothorax gibbosus</name>
    <dbReference type="NCBI Taxonomy" id="931172"/>
    <lineage>
        <taxon>Eukaryota</taxon>
        <taxon>Metazoa</taxon>
        <taxon>Ecdysozoa</taxon>
        <taxon>Arthropoda</taxon>
        <taxon>Chelicerata</taxon>
        <taxon>Arachnida</taxon>
        <taxon>Araneae</taxon>
        <taxon>Araneomorphae</taxon>
        <taxon>Entelegynae</taxon>
        <taxon>Araneoidea</taxon>
        <taxon>Linyphiidae</taxon>
        <taxon>Erigoninae</taxon>
        <taxon>Oedothorax</taxon>
    </lineage>
</organism>
<dbReference type="GO" id="GO:0061630">
    <property type="term" value="F:ubiquitin protein ligase activity"/>
    <property type="evidence" value="ECO:0007669"/>
    <property type="project" value="InterPro"/>
</dbReference>
<gene>
    <name evidence="15" type="ORF">JTE90_002426</name>
</gene>
<dbReference type="AlphaFoldDB" id="A0AAV6UU72"/>
<feature type="repeat" description="WD" evidence="12">
    <location>
        <begin position="482"/>
        <end position="514"/>
    </location>
</feature>
<dbReference type="PROSITE" id="PS00678">
    <property type="entry name" value="WD_REPEATS_1"/>
    <property type="match status" value="1"/>
</dbReference>
<dbReference type="GO" id="GO:0043161">
    <property type="term" value="P:proteasome-mediated ubiquitin-dependent protein catabolic process"/>
    <property type="evidence" value="ECO:0007669"/>
    <property type="project" value="TreeGrafter"/>
</dbReference>
<dbReference type="PROSITE" id="PS50082">
    <property type="entry name" value="WD_REPEATS_2"/>
    <property type="match status" value="2"/>
</dbReference>
<dbReference type="InterPro" id="IPR036322">
    <property type="entry name" value="WD40_repeat_dom_sf"/>
</dbReference>
<dbReference type="PROSITE" id="PS50294">
    <property type="entry name" value="WD_REPEATS_REGION"/>
    <property type="match status" value="1"/>
</dbReference>
<dbReference type="InterPro" id="IPR015943">
    <property type="entry name" value="WD40/YVTN_repeat-like_dom_sf"/>
</dbReference>
<dbReference type="SMART" id="SM00320">
    <property type="entry name" value="WD40"/>
    <property type="match status" value="7"/>
</dbReference>
<keyword evidence="5" id="KW-0677">Repeat</keyword>
<sequence length="700" mass="80003">MADNNRLQETFHETVRKWKKRPPPPVFNGMGLPEDKNNDYLCPICFEMITEAHMTKCGHTFCGECITSSLANSKRCPKCNFVIENSNEIFPNFLLNELIAKHQSKFPDRKRKCSLALQNSHSISELQSFLSREKSPLTIEEINSMLDILGQKKQQLEALLKTEDCRESQIIILKEFLEKVRSHKEEELKRVQKQLEVVNADVLIVEDMLKNHIQSRSDVPQTNAISNNEVTTNHQNSQDITAHQNSPRNIMYHLNNQESANHLMEVSTNHLNNQPDGINHQTVVKCEPSTSKNCSFSSVLINQDGFNGSKYVSKLFMAPTLANRRKRMHEHYDDLEKSYFSYRCKDVVFSNFRRSDEIDSGLASFDQDLCKFSRYNMVRPLATLNYSSDTFVGSNIVSSIEFDKDNEYFAIAGVTKKIKVFEYSAVIRDSIDMHYAVNEMTCNSKISCISWSSFHKNMLASSDYEGTVTIWDAFTSQKVKTYQEHEKRCWSVDFNRVDPQLIASGSDDAKVKLWATNMEHSFDTLEVKANVCCVKFNPESRNYLAFGSADHCVHYYDLRNVSQAVEVFKGHKKAVSYVKFLNGKEIVSASTDSQLKLWNVNQSYSLRSFKGHLNEKNFVGLATDGDFVACGSENNSLYVYYKGLSTQVLIFKFETIKSILDKDKKEDDSNEFVSAVCWRMGSNVVLAANSQGNIKILELV</sequence>
<evidence type="ECO:0000256" key="2">
    <source>
        <dbReference type="ARBA" id="ARBA00022574"/>
    </source>
</evidence>
<evidence type="ECO:0000256" key="5">
    <source>
        <dbReference type="ARBA" id="ARBA00022737"/>
    </source>
</evidence>
<evidence type="ECO:0000313" key="15">
    <source>
        <dbReference type="EMBL" id="KAG8187881.1"/>
    </source>
</evidence>
<evidence type="ECO:0000256" key="9">
    <source>
        <dbReference type="ARBA" id="ARBA00023054"/>
    </source>
</evidence>
<dbReference type="InterPro" id="IPR020472">
    <property type="entry name" value="WD40_PAC1"/>
</dbReference>
<dbReference type="InterPro" id="IPR001680">
    <property type="entry name" value="WD40_rpt"/>
</dbReference>
<dbReference type="SUPFAM" id="SSF50978">
    <property type="entry name" value="WD40 repeat-like"/>
    <property type="match status" value="1"/>
</dbReference>
<dbReference type="InterPro" id="IPR042755">
    <property type="entry name" value="COP1"/>
</dbReference>
<feature type="coiled-coil region" evidence="13">
    <location>
        <begin position="139"/>
        <end position="201"/>
    </location>
</feature>
<feature type="domain" description="RING-type" evidence="14">
    <location>
        <begin position="42"/>
        <end position="80"/>
    </location>
</feature>
<dbReference type="Gene3D" id="2.130.10.10">
    <property type="entry name" value="YVTN repeat-like/Quinoprotein amine dehydrogenase"/>
    <property type="match status" value="1"/>
</dbReference>
<dbReference type="PANTHER" id="PTHR44080">
    <property type="entry name" value="E3 UBIQUITIN-PROTEIN LIGASE COP1"/>
    <property type="match status" value="1"/>
</dbReference>
<dbReference type="PRINTS" id="PR00320">
    <property type="entry name" value="GPROTEINBRPT"/>
</dbReference>
<dbReference type="PROSITE" id="PS50089">
    <property type="entry name" value="ZF_RING_2"/>
    <property type="match status" value="1"/>
</dbReference>
<dbReference type="GO" id="GO:0005634">
    <property type="term" value="C:nucleus"/>
    <property type="evidence" value="ECO:0007669"/>
    <property type="project" value="UniProtKB-SubCell"/>
</dbReference>
<keyword evidence="4" id="KW-0479">Metal-binding</keyword>
<keyword evidence="6 11" id="KW-0863">Zinc-finger</keyword>
<dbReference type="Pfam" id="PF00400">
    <property type="entry name" value="WD40"/>
    <property type="match status" value="4"/>
</dbReference>
<dbReference type="CDD" id="cd00200">
    <property type="entry name" value="WD40"/>
    <property type="match status" value="1"/>
</dbReference>
<keyword evidence="3" id="KW-0808">Transferase</keyword>
<dbReference type="InterPro" id="IPR017907">
    <property type="entry name" value="Znf_RING_CS"/>
</dbReference>
<name>A0AAV6UU72_9ARAC</name>
<evidence type="ECO:0000256" key="12">
    <source>
        <dbReference type="PROSITE-ProRule" id="PRU00221"/>
    </source>
</evidence>
<dbReference type="PANTHER" id="PTHR44080:SF1">
    <property type="entry name" value="E3 UBIQUITIN-PROTEIN LIGASE COP1"/>
    <property type="match status" value="1"/>
</dbReference>
<comment type="subcellular location">
    <subcellularLocation>
        <location evidence="1">Nucleus</location>
    </subcellularLocation>
</comment>
<dbReference type="Pfam" id="PF13923">
    <property type="entry name" value="zf-C3HC4_2"/>
    <property type="match status" value="1"/>
</dbReference>
<dbReference type="CDD" id="cd16504">
    <property type="entry name" value="RING-HC_COP1"/>
    <property type="match status" value="1"/>
</dbReference>
<dbReference type="EMBL" id="JAFNEN010000257">
    <property type="protein sequence ID" value="KAG8187881.1"/>
    <property type="molecule type" value="Genomic_DNA"/>
</dbReference>